<feature type="compositionally biased region" description="Basic and acidic residues" evidence="6">
    <location>
        <begin position="657"/>
        <end position="672"/>
    </location>
</feature>
<dbReference type="AlphaFoldDB" id="A0A157SPF3"/>
<feature type="domain" description="RNA-binding S4" evidence="7">
    <location>
        <begin position="186"/>
        <end position="244"/>
    </location>
</feature>
<feature type="compositionally biased region" description="Gly residues" evidence="6">
    <location>
        <begin position="510"/>
        <end position="566"/>
    </location>
</feature>
<protein>
    <recommendedName>
        <fullName evidence="5">Pseudouridine synthase</fullName>
        <ecNumber evidence="5">5.4.99.-</ecNumber>
    </recommendedName>
</protein>
<dbReference type="PROSITE" id="PS01149">
    <property type="entry name" value="PSI_RSU"/>
    <property type="match status" value="1"/>
</dbReference>
<dbReference type="InterPro" id="IPR002942">
    <property type="entry name" value="S4_RNA-bd"/>
</dbReference>
<dbReference type="Proteomes" id="UP000076848">
    <property type="component" value="Unassembled WGS sequence"/>
</dbReference>
<dbReference type="SUPFAM" id="SSF55120">
    <property type="entry name" value="Pseudouridine synthase"/>
    <property type="match status" value="1"/>
</dbReference>
<evidence type="ECO:0000256" key="3">
    <source>
        <dbReference type="ARBA" id="ARBA00023235"/>
    </source>
</evidence>
<dbReference type="SUPFAM" id="SSF55174">
    <property type="entry name" value="Alpha-L RNA-binding motif"/>
    <property type="match status" value="1"/>
</dbReference>
<evidence type="ECO:0000256" key="2">
    <source>
        <dbReference type="ARBA" id="ARBA00022884"/>
    </source>
</evidence>
<keyword evidence="8" id="KW-0456">Lyase</keyword>
<dbReference type="InterPro" id="IPR000748">
    <property type="entry name" value="PsdUridine_synth_RsuA/RluB/E/F"/>
</dbReference>
<evidence type="ECO:0000256" key="4">
    <source>
        <dbReference type="PROSITE-ProRule" id="PRU00182"/>
    </source>
</evidence>
<evidence type="ECO:0000313" key="9">
    <source>
        <dbReference type="Proteomes" id="UP000076848"/>
    </source>
</evidence>
<evidence type="ECO:0000256" key="6">
    <source>
        <dbReference type="SAM" id="MobiDB-lite"/>
    </source>
</evidence>
<dbReference type="Pfam" id="PF00849">
    <property type="entry name" value="PseudoU_synth_2"/>
    <property type="match status" value="1"/>
</dbReference>
<feature type="compositionally biased region" description="Gly residues" evidence="6">
    <location>
        <begin position="579"/>
        <end position="609"/>
    </location>
</feature>
<evidence type="ECO:0000256" key="5">
    <source>
        <dbReference type="RuleBase" id="RU003887"/>
    </source>
</evidence>
<organism evidence="8 9">
    <name type="scientific">Bordetella ansorpii</name>
    <dbReference type="NCBI Taxonomy" id="288768"/>
    <lineage>
        <taxon>Bacteria</taxon>
        <taxon>Pseudomonadati</taxon>
        <taxon>Pseudomonadota</taxon>
        <taxon>Betaproteobacteria</taxon>
        <taxon>Burkholderiales</taxon>
        <taxon>Alcaligenaceae</taxon>
        <taxon>Bordetella</taxon>
    </lineage>
</organism>
<comment type="similarity">
    <text evidence="1 5">Belongs to the pseudouridine synthase RsuA family.</text>
</comment>
<dbReference type="InterPro" id="IPR050343">
    <property type="entry name" value="RsuA_PseudoU_synthase"/>
</dbReference>
<dbReference type="InterPro" id="IPR020103">
    <property type="entry name" value="PsdUridine_synth_cat_dom_sf"/>
</dbReference>
<dbReference type="FunFam" id="3.10.290.10:FF:000003">
    <property type="entry name" value="Pseudouridine synthase"/>
    <property type="match status" value="1"/>
</dbReference>
<feature type="region of interest" description="Disordered" evidence="6">
    <location>
        <begin position="508"/>
        <end position="683"/>
    </location>
</feature>
<dbReference type="GO" id="GO:0003723">
    <property type="term" value="F:RNA binding"/>
    <property type="evidence" value="ECO:0007669"/>
    <property type="project" value="UniProtKB-KW"/>
</dbReference>
<name>A0A157SPF3_9BORD</name>
<dbReference type="InterPro" id="IPR036986">
    <property type="entry name" value="S4_RNA-bd_sf"/>
</dbReference>
<dbReference type="GO" id="GO:0120159">
    <property type="term" value="F:rRNA pseudouridine synthase activity"/>
    <property type="evidence" value="ECO:0007669"/>
    <property type="project" value="UniProtKB-ARBA"/>
</dbReference>
<feature type="compositionally biased region" description="Low complexity" evidence="6">
    <location>
        <begin position="625"/>
        <end position="637"/>
    </location>
</feature>
<feature type="compositionally biased region" description="Gly residues" evidence="6">
    <location>
        <begin position="472"/>
        <end position="483"/>
    </location>
</feature>
<dbReference type="RefSeq" id="WP_231886043.1">
    <property type="nucleotide sequence ID" value="NZ_FKIF01000007.1"/>
</dbReference>
<dbReference type="Gene3D" id="3.30.70.580">
    <property type="entry name" value="Pseudouridine synthase I, catalytic domain, N-terminal subdomain"/>
    <property type="match status" value="1"/>
</dbReference>
<dbReference type="InterPro" id="IPR042092">
    <property type="entry name" value="PsdUridine_s_RsuA/RluB/E/F_cat"/>
</dbReference>
<evidence type="ECO:0000259" key="7">
    <source>
        <dbReference type="SMART" id="SM00363"/>
    </source>
</evidence>
<proteinExistence type="inferred from homology"/>
<keyword evidence="9" id="KW-1185">Reference proteome</keyword>
<feature type="region of interest" description="Disordered" evidence="6">
    <location>
        <begin position="1"/>
        <end position="141"/>
    </location>
</feature>
<keyword evidence="2 4" id="KW-0694">RNA-binding</keyword>
<feature type="compositionally biased region" description="Low complexity" evidence="6">
    <location>
        <begin position="126"/>
        <end position="141"/>
    </location>
</feature>
<sequence length="683" mass="70151">MTTDTNTQEDTSFPREGAPATDNAPAQNAEGAPREAGAEGAEAGENRARGRKLRTPFRRRRGDAAAAPGAAGEAGEAGGGESAAAGEQAAAAKPPKAPRAPRAPKAAKAAAAPKAPRAPRAPRTPKPQADAAPGVEEAGAAEEVVVSDADLRVIERETEQALSYLDADARTEQRLGKYLNSDAVMPKLHKVLADAGVGSRREMEELIVAGRVSVNGEPAHIGQRVAPNDQVRVNGKPIMRTNTKKPPRVILYHKPAGEIVSHDDPGGRASVFARLPKLRTGKWLSVGRLDLNTEGLLIFTTSGDMANRIMHPRYGTEREYAVRVLGEMDEATRKSLVEGIELEDGTAAFGALDYIGGDGSNRWYRVTLQEGRNREVRRMFESVGVTVSRLIRTRFGDVVLPRSLRRGRWEELDAQVVSALMVQLGLLRDGDDGEGRGRSKQPQSHDSALPPGFGTMERNGMNGARIGRRGKLQGGRPGGGAAGGQAYPSDPFGTGLMFTGGYANGHPLGNEGGGARGSKAGGGKAAGPRPGGGNRAGGAKAGGARRGAGGGNGNASGNNAGFGGQPGNEADQRVVRSKPGGGKPRGGQGAARKQAGGGQPGGQGQGARAGGPKASGPRGPKQEGAARGNGAPGNKAPGKPRGRKPGGGGGGNAGGRGGDDWQPRGAAAHESRLGFLGGRGRDR</sequence>
<accession>A0A157SPF3</accession>
<feature type="compositionally biased region" description="Low complexity" evidence="6">
    <location>
        <begin position="64"/>
        <end position="74"/>
    </location>
</feature>
<dbReference type="FunFam" id="3.30.70.1560:FF:000001">
    <property type="entry name" value="Pseudouridine synthase"/>
    <property type="match status" value="1"/>
</dbReference>
<feature type="compositionally biased region" description="Basic residues" evidence="6">
    <location>
        <begin position="49"/>
        <end position="61"/>
    </location>
</feature>
<dbReference type="PROSITE" id="PS50889">
    <property type="entry name" value="S4"/>
    <property type="match status" value="1"/>
</dbReference>
<dbReference type="SMART" id="SM00363">
    <property type="entry name" value="S4"/>
    <property type="match status" value="1"/>
</dbReference>
<feature type="compositionally biased region" description="Low complexity" evidence="6">
    <location>
        <begin position="103"/>
        <end position="115"/>
    </location>
</feature>
<reference evidence="8 9" key="1">
    <citation type="submission" date="2016-04" db="EMBL/GenBank/DDBJ databases">
        <authorList>
            <consortium name="Pathogen Informatics"/>
        </authorList>
    </citation>
    <scope>NUCLEOTIDE SEQUENCE [LARGE SCALE GENOMIC DNA]</scope>
    <source>
        <strain evidence="8 9">H050680373</strain>
    </source>
</reference>
<dbReference type="EMBL" id="FKIF01000007">
    <property type="protein sequence ID" value="SAI72181.1"/>
    <property type="molecule type" value="Genomic_DNA"/>
</dbReference>
<gene>
    <name evidence="8" type="primary">rluB</name>
    <name evidence="8" type="ORF">SAMEA3906486_03983</name>
</gene>
<dbReference type="InterPro" id="IPR006145">
    <property type="entry name" value="PsdUridine_synth_RsuA/RluA"/>
</dbReference>
<keyword evidence="3 5" id="KW-0413">Isomerase</keyword>
<dbReference type="CDD" id="cd02556">
    <property type="entry name" value="PseudoU_synth_RluB"/>
    <property type="match status" value="1"/>
</dbReference>
<evidence type="ECO:0000256" key="1">
    <source>
        <dbReference type="ARBA" id="ARBA00008348"/>
    </source>
</evidence>
<dbReference type="Pfam" id="PF01479">
    <property type="entry name" value="S4"/>
    <property type="match status" value="1"/>
</dbReference>
<dbReference type="CDD" id="cd00165">
    <property type="entry name" value="S4"/>
    <property type="match status" value="1"/>
</dbReference>
<dbReference type="EC" id="5.4.99.-" evidence="5"/>
<feature type="compositionally biased region" description="Gly residues" evidence="6">
    <location>
        <begin position="645"/>
        <end position="656"/>
    </location>
</feature>
<dbReference type="InterPro" id="IPR018496">
    <property type="entry name" value="PsdUridine_synth_RsuA/RluB_CS"/>
</dbReference>
<feature type="compositionally biased region" description="Basic and acidic residues" evidence="6">
    <location>
        <begin position="428"/>
        <end position="437"/>
    </location>
</feature>
<feature type="region of interest" description="Disordered" evidence="6">
    <location>
        <begin position="428"/>
        <end position="488"/>
    </location>
</feature>
<dbReference type="NCBIfam" id="TIGR00093">
    <property type="entry name" value="pseudouridine synthase"/>
    <property type="match status" value="1"/>
</dbReference>
<dbReference type="GO" id="GO:0016829">
    <property type="term" value="F:lyase activity"/>
    <property type="evidence" value="ECO:0007669"/>
    <property type="project" value="UniProtKB-KW"/>
</dbReference>
<dbReference type="STRING" id="288768.SAMEA3906486_03983"/>
<feature type="compositionally biased region" description="Low complexity" evidence="6">
    <location>
        <begin position="82"/>
        <end position="94"/>
    </location>
</feature>
<dbReference type="Gene3D" id="3.30.70.1560">
    <property type="entry name" value="Alpha-L RNA-binding motif"/>
    <property type="match status" value="1"/>
</dbReference>
<dbReference type="GO" id="GO:0005829">
    <property type="term" value="C:cytosol"/>
    <property type="evidence" value="ECO:0007669"/>
    <property type="project" value="UniProtKB-ARBA"/>
</dbReference>
<dbReference type="GO" id="GO:0000455">
    <property type="term" value="P:enzyme-directed rRNA pseudouridine synthesis"/>
    <property type="evidence" value="ECO:0007669"/>
    <property type="project" value="UniProtKB-ARBA"/>
</dbReference>
<feature type="compositionally biased region" description="Polar residues" evidence="6">
    <location>
        <begin position="1"/>
        <end position="11"/>
    </location>
</feature>
<dbReference type="PANTHER" id="PTHR47683:SF3">
    <property type="entry name" value="RIBOSOMAL LARGE SUBUNIT PSEUDOURIDINE SYNTHASE B"/>
    <property type="match status" value="1"/>
</dbReference>
<dbReference type="Gene3D" id="3.10.290.10">
    <property type="entry name" value="RNA-binding S4 domain"/>
    <property type="match status" value="1"/>
</dbReference>
<dbReference type="PANTHER" id="PTHR47683">
    <property type="entry name" value="PSEUDOURIDINE SYNTHASE FAMILY PROTEIN-RELATED"/>
    <property type="match status" value="1"/>
</dbReference>
<dbReference type="InterPro" id="IPR020094">
    <property type="entry name" value="TruA/RsuA/RluB/E/F_N"/>
</dbReference>
<evidence type="ECO:0000313" key="8">
    <source>
        <dbReference type="EMBL" id="SAI72181.1"/>
    </source>
</evidence>
<dbReference type="NCBIfam" id="NF007976">
    <property type="entry name" value="PRK10700.1"/>
    <property type="match status" value="1"/>
</dbReference>